<evidence type="ECO:0000259" key="5">
    <source>
        <dbReference type="PROSITE" id="PS50931"/>
    </source>
</evidence>
<dbReference type="PANTHER" id="PTHR30126">
    <property type="entry name" value="HTH-TYPE TRANSCRIPTIONAL REGULATOR"/>
    <property type="match status" value="1"/>
</dbReference>
<dbReference type="SUPFAM" id="SSF46785">
    <property type="entry name" value="Winged helix' DNA-binding domain"/>
    <property type="match status" value="1"/>
</dbReference>
<dbReference type="Pfam" id="PF03466">
    <property type="entry name" value="LysR_substrate"/>
    <property type="match status" value="1"/>
</dbReference>
<name>Q01RY1_SOLUE</name>
<dbReference type="PROSITE" id="PS50931">
    <property type="entry name" value="HTH_LYSR"/>
    <property type="match status" value="1"/>
</dbReference>
<dbReference type="Gene3D" id="3.40.190.10">
    <property type="entry name" value="Periplasmic binding protein-like II"/>
    <property type="match status" value="2"/>
</dbReference>
<feature type="domain" description="HTH lysR-type" evidence="5">
    <location>
        <begin position="1"/>
        <end position="58"/>
    </location>
</feature>
<keyword evidence="4" id="KW-0804">Transcription</keyword>
<dbReference type="Gene3D" id="1.10.10.10">
    <property type="entry name" value="Winged helix-like DNA-binding domain superfamily/Winged helix DNA-binding domain"/>
    <property type="match status" value="1"/>
</dbReference>
<proteinExistence type="inferred from homology"/>
<dbReference type="GO" id="GO:0003700">
    <property type="term" value="F:DNA-binding transcription factor activity"/>
    <property type="evidence" value="ECO:0007669"/>
    <property type="project" value="InterPro"/>
</dbReference>
<dbReference type="InParanoid" id="Q01RY1"/>
<evidence type="ECO:0000256" key="2">
    <source>
        <dbReference type="ARBA" id="ARBA00023015"/>
    </source>
</evidence>
<gene>
    <name evidence="6" type="ordered locus">Acid_6667</name>
</gene>
<dbReference type="FunCoup" id="Q01RY1">
    <property type="interactions" value="157"/>
</dbReference>
<dbReference type="SUPFAM" id="SSF53850">
    <property type="entry name" value="Periplasmic binding protein-like II"/>
    <property type="match status" value="1"/>
</dbReference>
<dbReference type="InterPro" id="IPR005119">
    <property type="entry name" value="LysR_subst-bd"/>
</dbReference>
<evidence type="ECO:0000256" key="1">
    <source>
        <dbReference type="ARBA" id="ARBA00009437"/>
    </source>
</evidence>
<accession>Q01RY1</accession>
<dbReference type="PANTHER" id="PTHR30126:SF39">
    <property type="entry name" value="HTH-TYPE TRANSCRIPTIONAL REGULATOR CYSL"/>
    <property type="match status" value="1"/>
</dbReference>
<dbReference type="eggNOG" id="COG0583">
    <property type="taxonomic scope" value="Bacteria"/>
</dbReference>
<dbReference type="EMBL" id="CP000473">
    <property type="protein sequence ID" value="ABJ87589.1"/>
    <property type="molecule type" value="Genomic_DNA"/>
</dbReference>
<dbReference type="AlphaFoldDB" id="Q01RY1"/>
<dbReference type="InterPro" id="IPR000847">
    <property type="entry name" value="LysR_HTH_N"/>
</dbReference>
<evidence type="ECO:0000256" key="3">
    <source>
        <dbReference type="ARBA" id="ARBA00023125"/>
    </source>
</evidence>
<reference evidence="6" key="1">
    <citation type="submission" date="2006-10" db="EMBL/GenBank/DDBJ databases">
        <title>Complete sequence of Solibacter usitatus Ellin6076.</title>
        <authorList>
            <consortium name="US DOE Joint Genome Institute"/>
            <person name="Copeland A."/>
            <person name="Lucas S."/>
            <person name="Lapidus A."/>
            <person name="Barry K."/>
            <person name="Detter J.C."/>
            <person name="Glavina del Rio T."/>
            <person name="Hammon N."/>
            <person name="Israni S."/>
            <person name="Dalin E."/>
            <person name="Tice H."/>
            <person name="Pitluck S."/>
            <person name="Thompson L.S."/>
            <person name="Brettin T."/>
            <person name="Bruce D."/>
            <person name="Han C."/>
            <person name="Tapia R."/>
            <person name="Gilna P."/>
            <person name="Schmutz J."/>
            <person name="Larimer F."/>
            <person name="Land M."/>
            <person name="Hauser L."/>
            <person name="Kyrpides N."/>
            <person name="Mikhailova N."/>
            <person name="Janssen P.H."/>
            <person name="Kuske C.R."/>
            <person name="Richardson P."/>
        </authorList>
    </citation>
    <scope>NUCLEOTIDE SEQUENCE</scope>
    <source>
        <strain evidence="6">Ellin6076</strain>
    </source>
</reference>
<keyword evidence="2" id="KW-0805">Transcription regulation</keyword>
<evidence type="ECO:0000256" key="4">
    <source>
        <dbReference type="ARBA" id="ARBA00023163"/>
    </source>
</evidence>
<dbReference type="GO" id="GO:0000976">
    <property type="term" value="F:transcription cis-regulatory region binding"/>
    <property type="evidence" value="ECO:0007669"/>
    <property type="project" value="TreeGrafter"/>
</dbReference>
<protein>
    <submittedName>
        <fullName evidence="6">Transcriptional regulator, LysR family</fullName>
    </submittedName>
</protein>
<comment type="similarity">
    <text evidence="1">Belongs to the LysR transcriptional regulatory family.</text>
</comment>
<dbReference type="InterPro" id="IPR036390">
    <property type="entry name" value="WH_DNA-bd_sf"/>
</dbReference>
<keyword evidence="3" id="KW-0238">DNA-binding</keyword>
<dbReference type="OrthoDB" id="9785745at2"/>
<dbReference type="Pfam" id="PF00126">
    <property type="entry name" value="HTH_1"/>
    <property type="match status" value="1"/>
</dbReference>
<dbReference type="STRING" id="234267.Acid_6667"/>
<sequence length="307" mass="33185">MEPIRLRVFRIVAEELSFTRAAERLFLTQPAVTMQVKNLEEELGLRLFDRTGQRIVLTPAGRILDDYTKRIAALCGDAERDLAVLKGETRGRLALGASTTIAQYLLPRLAGEFLAAFPAIQFSIISGNTSDIVAALADGRIGLGLIEGPAGRSDVKCEPFVEDEIVLVTPPAHEFAAGGELDPAALKAASIILREHGSGTRQVVEEALKRARLDTRGLKITLELDSTESIKSAIAAGLGVGFVSRWALGKEIALGLLRTVPVKGLRIRRHFQFVYLQGPAPGGLEGEFLRFAAVKRADFGEPHDGLL</sequence>
<dbReference type="PRINTS" id="PR00039">
    <property type="entry name" value="HTHLYSR"/>
</dbReference>
<organism evidence="6">
    <name type="scientific">Solibacter usitatus (strain Ellin6076)</name>
    <dbReference type="NCBI Taxonomy" id="234267"/>
    <lineage>
        <taxon>Bacteria</taxon>
        <taxon>Pseudomonadati</taxon>
        <taxon>Acidobacteriota</taxon>
        <taxon>Terriglobia</taxon>
        <taxon>Bryobacterales</taxon>
        <taxon>Solibacteraceae</taxon>
        <taxon>Candidatus Solibacter</taxon>
    </lineage>
</organism>
<dbReference type="KEGG" id="sus:Acid_6667"/>
<dbReference type="CDD" id="cd08420">
    <property type="entry name" value="PBP2_CysL_like"/>
    <property type="match status" value="1"/>
</dbReference>
<dbReference type="FunFam" id="1.10.10.10:FF:000001">
    <property type="entry name" value="LysR family transcriptional regulator"/>
    <property type="match status" value="1"/>
</dbReference>
<dbReference type="InterPro" id="IPR036388">
    <property type="entry name" value="WH-like_DNA-bd_sf"/>
</dbReference>
<dbReference type="HOGENOM" id="CLU_039613_6_1_0"/>
<evidence type="ECO:0000313" key="6">
    <source>
        <dbReference type="EMBL" id="ABJ87589.1"/>
    </source>
</evidence>